<dbReference type="RefSeq" id="WP_129608047.1">
    <property type="nucleotide sequence ID" value="NZ_LR026982.1"/>
</dbReference>
<accession>A0A3S4DC24</accession>
<geneLocation type="plasmid" evidence="1">
    <name>1</name>
</geneLocation>
<dbReference type="AlphaFoldDB" id="A0A3S4DC24"/>
<reference evidence="2" key="2">
    <citation type="submission" date="2018-10" db="EMBL/GenBank/DDBJ databases">
        <authorList>
            <person name="Peiro R."/>
            <person name="Begona"/>
            <person name="Cbmso G."/>
            <person name="Lopez M."/>
            <person name="Gonzalez S."/>
            <person name="Sacristan E."/>
            <person name="Castillo E."/>
        </authorList>
    </citation>
    <scope>NUCLEOTIDE SEQUENCE</scope>
    <source>
        <strain evidence="2">Rhod_genome</strain>
        <strain evidence="1">Rhod_plasmid</strain>
        <plasmid evidence="1">1</plasmid>
    </source>
</reference>
<dbReference type="EMBL" id="UWOC01000077">
    <property type="protein sequence ID" value="VCU07875.1"/>
    <property type="molecule type" value="Genomic_DNA"/>
</dbReference>
<dbReference type="EMBL" id="LR026982">
    <property type="protein sequence ID" value="VCU06583.1"/>
    <property type="molecule type" value="Genomic_DNA"/>
</dbReference>
<dbReference type="Proteomes" id="UP000289200">
    <property type="component" value="Unassembled WGS sequence"/>
</dbReference>
<reference evidence="3" key="1">
    <citation type="submission" date="2018-10" db="EMBL/GenBank/DDBJ databases">
        <authorList>
            <person name="Peiro R."/>
            <person name="Begona"/>
            <person name="Cbmso G."/>
            <person name="Lopez M."/>
            <person name="Gonzalez S."/>
            <person name="Sacristan E."/>
            <person name="Castillo E."/>
        </authorList>
    </citation>
    <scope>NUCLEOTIDE SEQUENCE [LARGE SCALE GENOMIC DNA]</scope>
</reference>
<proteinExistence type="predicted"/>
<gene>
    <name evidence="2" type="ORF">RHODGE_RHODGE_01025</name>
    <name evidence="1" type="ORF">RHODPL_RHODPL_00031</name>
</gene>
<evidence type="ECO:0000313" key="2">
    <source>
        <dbReference type="EMBL" id="VCU07875.1"/>
    </source>
</evidence>
<organism evidence="2 3">
    <name type="scientific">Rhodoplanes serenus</name>
    <dbReference type="NCBI Taxonomy" id="200615"/>
    <lineage>
        <taxon>Bacteria</taxon>
        <taxon>Pseudomonadati</taxon>
        <taxon>Pseudomonadota</taxon>
        <taxon>Alphaproteobacteria</taxon>
        <taxon>Hyphomicrobiales</taxon>
        <taxon>Nitrobacteraceae</taxon>
        <taxon>Rhodoplanes</taxon>
    </lineage>
</organism>
<sequence>MTVQNLNFAAEVSAWVRETEARMTAVFRQSAQEVIEEMQTPVGEGGRMPVDTGFLRSSLQVSLNADPVPATRENPGGIHGAPDAASLVIGGAELGDRIVASYSANYARHVEYGARGRPPRGFVRGAAQQWQSIVRRVAQRLKDRVAAGR</sequence>
<evidence type="ECO:0000313" key="1">
    <source>
        <dbReference type="EMBL" id="VCU06583.1"/>
    </source>
</evidence>
<protein>
    <recommendedName>
        <fullName evidence="4">HK97 gp10 family phage protein</fullName>
    </recommendedName>
</protein>
<name>A0A3S4DC24_9BRAD</name>
<evidence type="ECO:0008006" key="4">
    <source>
        <dbReference type="Google" id="ProtNLM"/>
    </source>
</evidence>
<keyword evidence="1" id="KW-0614">Plasmid</keyword>
<evidence type="ECO:0000313" key="3">
    <source>
        <dbReference type="Proteomes" id="UP000289200"/>
    </source>
</evidence>
<keyword evidence="3" id="KW-1185">Reference proteome</keyword>
<dbReference type="OrthoDB" id="982480at2"/>